<dbReference type="Proteomes" id="UP000502681">
    <property type="component" value="Chromosome"/>
</dbReference>
<evidence type="ECO:0000313" key="3">
    <source>
        <dbReference type="EMBL" id="QJA21220.1"/>
    </source>
</evidence>
<evidence type="ECO:0000256" key="1">
    <source>
        <dbReference type="SAM" id="Phobius"/>
    </source>
</evidence>
<keyword evidence="1" id="KW-0812">Transmembrane</keyword>
<keyword evidence="4" id="KW-1185">Reference proteome</keyword>
<evidence type="ECO:0000313" key="4">
    <source>
        <dbReference type="Proteomes" id="UP000502681"/>
    </source>
</evidence>
<dbReference type="Pfam" id="PF14317">
    <property type="entry name" value="YcxB"/>
    <property type="match status" value="1"/>
</dbReference>
<dbReference type="RefSeq" id="WP_107170469.1">
    <property type="nucleotide sequence ID" value="NZ_CP038498.1"/>
</dbReference>
<gene>
    <name evidence="3" type="ORF">E2566_15475</name>
</gene>
<organism evidence="3 4">
    <name type="scientific">Pectobacterium punjabense</name>
    <dbReference type="NCBI Taxonomy" id="2108399"/>
    <lineage>
        <taxon>Bacteria</taxon>
        <taxon>Pseudomonadati</taxon>
        <taxon>Pseudomonadota</taxon>
        <taxon>Gammaproteobacteria</taxon>
        <taxon>Enterobacterales</taxon>
        <taxon>Pectobacteriaceae</taxon>
        <taxon>Pectobacterium</taxon>
    </lineage>
</organism>
<feature type="transmembrane region" description="Helical" evidence="1">
    <location>
        <begin position="77"/>
        <end position="97"/>
    </location>
</feature>
<protein>
    <submittedName>
        <fullName evidence="3">YcxB family protein</fullName>
    </submittedName>
</protein>
<dbReference type="GeneID" id="90764349"/>
<feature type="domain" description="YcxB-like C-terminal" evidence="2">
    <location>
        <begin position="115"/>
        <end position="172"/>
    </location>
</feature>
<dbReference type="EMBL" id="CP038498">
    <property type="protein sequence ID" value="QJA21220.1"/>
    <property type="molecule type" value="Genomic_DNA"/>
</dbReference>
<accession>A0ABX6L4F9</accession>
<proteinExistence type="predicted"/>
<keyword evidence="1" id="KW-1133">Transmembrane helix</keyword>
<feature type="transmembrane region" description="Helical" evidence="1">
    <location>
        <begin position="44"/>
        <end position="65"/>
    </location>
</feature>
<dbReference type="InterPro" id="IPR025588">
    <property type="entry name" value="YcxB-like_C"/>
</dbReference>
<keyword evidence="1" id="KW-0472">Membrane</keyword>
<reference evidence="3 4" key="1">
    <citation type="submission" date="2019-04" db="EMBL/GenBank/DDBJ databases">
        <title>Whole Genome Sequencing of Pectobacterium punjabense SS95.</title>
        <authorList>
            <person name="Sarfraz S."/>
            <person name="Oulghazi S."/>
            <person name="Roques C."/>
            <person name="Vandecasteele C."/>
            <person name="Faure D."/>
        </authorList>
    </citation>
    <scope>NUCLEOTIDE SEQUENCE [LARGE SCALE GENOMIC DNA]</scope>
    <source>
        <strain evidence="3 4">SS95</strain>
    </source>
</reference>
<evidence type="ECO:0000259" key="2">
    <source>
        <dbReference type="Pfam" id="PF14317"/>
    </source>
</evidence>
<sequence length="187" mass="21440">METGNKEFIFHQSLTQNDYEKSIKLMSNWAEKKKSYKHRVTHSLLLLSFVLFLLSLFILLAIIFLSNEREAHPIIKLFSYFTASLTVLSILLSLAIVKIKNHPSDAFPIRVKVIINNDGIYGETENSSSSYTWHAISHINKTDDFLFLIANHLTVLPISLSNFYDEQEVESLTLFIEERMGNPKGTS</sequence>
<name>A0ABX6L4F9_9GAMM</name>